<evidence type="ECO:0000313" key="2">
    <source>
        <dbReference type="EMBL" id="XBY45801.1"/>
    </source>
</evidence>
<name>A0AAU7XFR8_9HYPH</name>
<feature type="transmembrane region" description="Helical" evidence="1">
    <location>
        <begin position="247"/>
        <end position="271"/>
    </location>
</feature>
<organism evidence="2">
    <name type="scientific">Methyloraptor flagellatus</name>
    <dbReference type="NCBI Taxonomy" id="3162530"/>
    <lineage>
        <taxon>Bacteria</taxon>
        <taxon>Pseudomonadati</taxon>
        <taxon>Pseudomonadota</taxon>
        <taxon>Alphaproteobacteria</taxon>
        <taxon>Hyphomicrobiales</taxon>
        <taxon>Ancalomicrobiaceae</taxon>
        <taxon>Methyloraptor</taxon>
    </lineage>
</organism>
<protein>
    <recommendedName>
        <fullName evidence="3">DUF4231 domain-containing protein</fullName>
    </recommendedName>
</protein>
<sequence>MVARVALSPEIGASLHVPTPFALADYEADFDTPDDLAEFRKLFAAATEGSFALDGARGDLEARSYEAVGRLVVRQSDVLIALWDGKPGGRGGTGDIVRYAAAVGVPVVWINTAEAAPPRWIAEPLDLVHTDGAPSDWAIAMGVWLATIVEPPKPPRRQAHGLLDRMAGWLRSKETPLERFFGERPLPDHRLWHAHRRLIALATRSALPRVGHSRQVDGAEADGYWYQRFAPADSRAAEYALRYRSSYVWVFLLATVALVCGASALALAALIGSDHEAELLVGLKSTATWVEFVCLVAVLALVVAVKARDWHERSIEYRLLAELARKQQVLAPLGWTLPIVAVRTAVGEHGTRPRDPSGWVAWLFAAWQRGAPFAAGAISEDGLRHQSDTLAKLVAEQALYHRERHTVAHRASATLERTGVFLFLAVGVFVALKLLLGHWTHDAHGGPWDRIALLLGWAATVLPAASAAFVGIRAYAELELLAVQSRHMEVELRHAAERVARIAGGRPLASQALGSEATAVTTLMLQDLEGWARLFRIKAAELG</sequence>
<dbReference type="RefSeq" id="WP_407050897.1">
    <property type="nucleotide sequence ID" value="NZ_CP158568.1"/>
</dbReference>
<accession>A0AAU7XFR8</accession>
<dbReference type="Gene3D" id="3.40.50.450">
    <property type="match status" value="1"/>
</dbReference>
<dbReference type="EMBL" id="CP158568">
    <property type="protein sequence ID" value="XBY45801.1"/>
    <property type="molecule type" value="Genomic_DNA"/>
</dbReference>
<proteinExistence type="predicted"/>
<evidence type="ECO:0000256" key="1">
    <source>
        <dbReference type="SAM" id="Phobius"/>
    </source>
</evidence>
<keyword evidence="1" id="KW-1133">Transmembrane helix</keyword>
<dbReference type="KEGG" id="mflg:ABS361_05945"/>
<feature type="transmembrane region" description="Helical" evidence="1">
    <location>
        <begin position="451"/>
        <end position="476"/>
    </location>
</feature>
<keyword evidence="1" id="KW-0812">Transmembrane</keyword>
<gene>
    <name evidence="2" type="ORF">ABS361_05945</name>
</gene>
<feature type="transmembrane region" description="Helical" evidence="1">
    <location>
        <begin position="420"/>
        <end position="439"/>
    </location>
</feature>
<evidence type="ECO:0008006" key="3">
    <source>
        <dbReference type="Google" id="ProtNLM"/>
    </source>
</evidence>
<dbReference type="AlphaFoldDB" id="A0AAU7XFR8"/>
<feature type="transmembrane region" description="Helical" evidence="1">
    <location>
        <begin position="286"/>
        <end position="305"/>
    </location>
</feature>
<reference evidence="2" key="1">
    <citation type="submission" date="2024-06" db="EMBL/GenBank/DDBJ databases">
        <title>Methylostella associata gen. nov., sp. nov., a novel Ancalomicrobiaceae-affiliated facultatively methylotrophic bacteria that feed on methanotrophs of the genus Methylococcus.</title>
        <authorList>
            <person name="Saltykova V."/>
            <person name="Danilova O.V."/>
            <person name="Oshkin I.Y."/>
            <person name="Belova S.E."/>
            <person name="Pimenov N.V."/>
            <person name="Dedysh S.N."/>
        </authorList>
    </citation>
    <scope>NUCLEOTIDE SEQUENCE</scope>
    <source>
        <strain evidence="2">S20</strain>
    </source>
</reference>
<keyword evidence="1" id="KW-0472">Membrane</keyword>